<evidence type="ECO:0000256" key="1">
    <source>
        <dbReference type="SAM" id="Phobius"/>
    </source>
</evidence>
<dbReference type="RefSeq" id="WP_239370247.1">
    <property type="nucleotide sequence ID" value="NZ_JAKREW010000052.1"/>
</dbReference>
<feature type="transmembrane region" description="Helical" evidence="1">
    <location>
        <begin position="28"/>
        <end position="46"/>
    </location>
</feature>
<comment type="caution">
    <text evidence="2">The sequence shown here is derived from an EMBL/GenBank/DDBJ whole genome shotgun (WGS) entry which is preliminary data.</text>
</comment>
<feature type="transmembrane region" description="Helical" evidence="1">
    <location>
        <begin position="6"/>
        <end position="21"/>
    </location>
</feature>
<evidence type="ECO:0000313" key="3">
    <source>
        <dbReference type="Proteomes" id="UP001201701"/>
    </source>
</evidence>
<accession>A0ABS9QQA9</accession>
<keyword evidence="1" id="KW-0472">Membrane</keyword>
<dbReference type="EMBL" id="JAKREW010000052">
    <property type="protein sequence ID" value="MCG7508739.1"/>
    <property type="molecule type" value="Genomic_DNA"/>
</dbReference>
<evidence type="ECO:0000313" key="2">
    <source>
        <dbReference type="EMBL" id="MCG7508739.1"/>
    </source>
</evidence>
<dbReference type="Proteomes" id="UP001201701">
    <property type="component" value="Unassembled WGS sequence"/>
</dbReference>
<feature type="transmembrane region" description="Helical" evidence="1">
    <location>
        <begin position="52"/>
        <end position="74"/>
    </location>
</feature>
<protein>
    <recommendedName>
        <fullName evidence="4">DUF2198 family protein</fullName>
    </recommendedName>
</protein>
<proteinExistence type="predicted"/>
<organism evidence="2 3">
    <name type="scientific">Mesorhizobium retamae</name>
    <dbReference type="NCBI Taxonomy" id="2912854"/>
    <lineage>
        <taxon>Bacteria</taxon>
        <taxon>Pseudomonadati</taxon>
        <taxon>Pseudomonadota</taxon>
        <taxon>Alphaproteobacteria</taxon>
        <taxon>Hyphomicrobiales</taxon>
        <taxon>Phyllobacteriaceae</taxon>
        <taxon>Mesorhizobium</taxon>
    </lineage>
</organism>
<reference evidence="2 3" key="1">
    <citation type="submission" date="2022-02" db="EMBL/GenBank/DDBJ databases">
        <title>Draft genome sequence of Mezorhizobium retamae strain IRAMC:0171 isolated from Retama raetam nodules.</title>
        <authorList>
            <person name="Bengaied R."/>
            <person name="Sbissi I."/>
            <person name="Huber K."/>
            <person name="Ghodbane F."/>
            <person name="Nouioui I."/>
            <person name="Tarhouni M."/>
            <person name="Gtari M."/>
        </authorList>
    </citation>
    <scope>NUCLEOTIDE SEQUENCE [LARGE SCALE GENOMIC DNA]</scope>
    <source>
        <strain evidence="2 3">IRAMC:0171</strain>
    </source>
</reference>
<keyword evidence="1" id="KW-1133">Transmembrane helix</keyword>
<keyword evidence="1" id="KW-0812">Transmembrane</keyword>
<gene>
    <name evidence="2" type="ORF">L4923_27255</name>
</gene>
<keyword evidence="3" id="KW-1185">Reference proteome</keyword>
<name>A0ABS9QQA9_9HYPH</name>
<sequence>MESDLLILFFVPLVLILIMPGRRSFCAVAAVLAIIAAGYAAWIYYLSSGDPFGLAILQIIVVPWILGWATGVILKSAWFSRRSKPQEG</sequence>
<evidence type="ECO:0008006" key="4">
    <source>
        <dbReference type="Google" id="ProtNLM"/>
    </source>
</evidence>